<dbReference type="EMBL" id="PCGY01000002">
    <property type="protein sequence ID" value="PKU93540.1"/>
    <property type="molecule type" value="Genomic_DNA"/>
</dbReference>
<gene>
    <name evidence="2" type="ORF">CQR47_0316</name>
</gene>
<reference evidence="2 3" key="1">
    <citation type="submission" date="2017-10" db="EMBL/GenBank/DDBJ databases">
        <title>Bifidobacterium genomics.</title>
        <authorList>
            <person name="Lugli G.A."/>
            <person name="Milani C."/>
            <person name="Mancabelli L."/>
        </authorList>
    </citation>
    <scope>NUCLEOTIDE SEQUENCE [LARGE SCALE GENOMIC DNA]</scope>
    <source>
        <strain evidence="2 3">1542B</strain>
    </source>
</reference>
<sequence>MKPSPRSPPGRVAVGKPGVREVVAVEALDDGEPGAAQEPVVLRAFPVRQFRVEQAVDGVDLAGRGPAGELVDARPGDEQLAGLLVEPLRPSSCPSPASLHAGAVRAAARVTVERETSAPCSSPDRSQILVAVCRCLRQFARSSASHCCDRGQIRVRPPTRAAFSPTARPTDPPSRGTYAPSAPPACVFRAIDATDSPFRRKRRIDCTWGMPVIILPGPFWWRYKHHPVKTITWSACSA</sequence>
<accession>A0A2N3QPE2</accession>
<dbReference type="Proteomes" id="UP000233727">
    <property type="component" value="Unassembled WGS sequence"/>
</dbReference>
<name>A0A2N3QPE2_9BIFI</name>
<dbReference type="AlphaFoldDB" id="A0A2N3QPE2"/>
<evidence type="ECO:0000256" key="1">
    <source>
        <dbReference type="SAM" id="MobiDB-lite"/>
    </source>
</evidence>
<organism evidence="2 3">
    <name type="scientific">Bifidobacterium thermophilum</name>
    <dbReference type="NCBI Taxonomy" id="33905"/>
    <lineage>
        <taxon>Bacteria</taxon>
        <taxon>Bacillati</taxon>
        <taxon>Actinomycetota</taxon>
        <taxon>Actinomycetes</taxon>
        <taxon>Bifidobacteriales</taxon>
        <taxon>Bifidobacteriaceae</taxon>
        <taxon>Bifidobacterium</taxon>
    </lineage>
</organism>
<evidence type="ECO:0000313" key="2">
    <source>
        <dbReference type="EMBL" id="PKU93540.1"/>
    </source>
</evidence>
<feature type="region of interest" description="Disordered" evidence="1">
    <location>
        <begin position="161"/>
        <end position="180"/>
    </location>
</feature>
<protein>
    <submittedName>
        <fullName evidence="2">Uncharacterized protein</fullName>
    </submittedName>
</protein>
<comment type="caution">
    <text evidence="2">The sequence shown here is derived from an EMBL/GenBank/DDBJ whole genome shotgun (WGS) entry which is preliminary data.</text>
</comment>
<proteinExistence type="predicted"/>
<evidence type="ECO:0000313" key="3">
    <source>
        <dbReference type="Proteomes" id="UP000233727"/>
    </source>
</evidence>